<reference evidence="6" key="1">
    <citation type="submission" date="2020-03" db="EMBL/GenBank/DDBJ databases">
        <title>Draft Genome Sequence of Cylindrodendrum hubeiense.</title>
        <authorList>
            <person name="Buettner E."/>
            <person name="Kellner H."/>
        </authorList>
    </citation>
    <scope>NUCLEOTIDE SEQUENCE</scope>
    <source>
        <strain evidence="6">IHI 201604</strain>
    </source>
</reference>
<feature type="short sequence motif" description="GXGXXG" evidence="4">
    <location>
        <begin position="22"/>
        <end position="27"/>
    </location>
</feature>
<evidence type="ECO:0000256" key="2">
    <source>
        <dbReference type="ARBA" id="ARBA00022963"/>
    </source>
</evidence>
<accession>A0A9P5H8A2</accession>
<proteinExistence type="predicted"/>
<dbReference type="PANTHER" id="PTHR24185:SF1">
    <property type="entry name" value="CALCIUM-INDEPENDENT PHOSPHOLIPASE A2-GAMMA"/>
    <property type="match status" value="1"/>
</dbReference>
<comment type="caution">
    <text evidence="6">The sequence shown here is derived from an EMBL/GenBank/DDBJ whole genome shotgun (WGS) entry which is preliminary data.</text>
</comment>
<feature type="short sequence motif" description="GXSXG" evidence="4">
    <location>
        <begin position="58"/>
        <end position="62"/>
    </location>
</feature>
<dbReference type="InterPro" id="IPR016035">
    <property type="entry name" value="Acyl_Trfase/lysoPLipase"/>
</dbReference>
<feature type="active site" description="Nucleophile" evidence="4">
    <location>
        <position position="60"/>
    </location>
</feature>
<name>A0A9P5H8A2_9HYPO</name>
<evidence type="ECO:0000313" key="6">
    <source>
        <dbReference type="EMBL" id="KAF7551887.1"/>
    </source>
</evidence>
<dbReference type="InterPro" id="IPR002641">
    <property type="entry name" value="PNPLA_dom"/>
</dbReference>
<dbReference type="GO" id="GO:0016042">
    <property type="term" value="P:lipid catabolic process"/>
    <property type="evidence" value="ECO:0007669"/>
    <property type="project" value="UniProtKB-UniRule"/>
</dbReference>
<sequence length="301" mass="33052">MASPGDREANRNSGIRLLCLDGGGVRGLSSLRILQRIVESMDPVNPPKPCDCFDMICGTSTGGLIAIMLGRLKMSVSDCIEEYQKLSSAVFTKTRHRLSLSGKVQGRFDHEALEKSMKSLLQRLGFSEDELMKEGDGAPRCKTFVCTMSKQTSKIVLFPNYYSKRWGANMLDRVRIWEAARATSAATSFFETVNIDGMVFADGATGANNPIYELWAEALDVFFQGDESQRLHNISCLVSIGTGISSLKDFGDAIPDILKALKAIAIESEEKFTVSNETSLPLGWIASYIDSTFLRASIESD</sequence>
<dbReference type="Proteomes" id="UP000722485">
    <property type="component" value="Unassembled WGS sequence"/>
</dbReference>
<dbReference type="Pfam" id="PF01734">
    <property type="entry name" value="Patatin"/>
    <property type="match status" value="1"/>
</dbReference>
<dbReference type="PROSITE" id="PS51635">
    <property type="entry name" value="PNPLA"/>
    <property type="match status" value="1"/>
</dbReference>
<keyword evidence="1 4" id="KW-0378">Hydrolase</keyword>
<dbReference type="PANTHER" id="PTHR24185">
    <property type="entry name" value="CALCIUM-INDEPENDENT PHOSPHOLIPASE A2-GAMMA"/>
    <property type="match status" value="1"/>
</dbReference>
<keyword evidence="2 4" id="KW-0442">Lipid degradation</keyword>
<evidence type="ECO:0000256" key="1">
    <source>
        <dbReference type="ARBA" id="ARBA00022801"/>
    </source>
</evidence>
<keyword evidence="7" id="KW-1185">Reference proteome</keyword>
<gene>
    <name evidence="6" type="ORF">G7Z17_g4703</name>
</gene>
<dbReference type="OrthoDB" id="1658288at2759"/>
<protein>
    <recommendedName>
        <fullName evidence="5">PNPLA domain-containing protein</fullName>
    </recommendedName>
</protein>
<dbReference type="GO" id="GO:0047499">
    <property type="term" value="F:calcium-independent phospholipase A2 activity"/>
    <property type="evidence" value="ECO:0007669"/>
    <property type="project" value="TreeGrafter"/>
</dbReference>
<keyword evidence="3 4" id="KW-0443">Lipid metabolism</keyword>
<feature type="active site" description="Proton acceptor" evidence="4">
    <location>
        <position position="202"/>
    </location>
</feature>
<dbReference type="SUPFAM" id="SSF52151">
    <property type="entry name" value="FabD/lysophospholipase-like"/>
    <property type="match status" value="1"/>
</dbReference>
<evidence type="ECO:0000256" key="4">
    <source>
        <dbReference type="PROSITE-ProRule" id="PRU01161"/>
    </source>
</evidence>
<dbReference type="GO" id="GO:0019369">
    <property type="term" value="P:arachidonate metabolic process"/>
    <property type="evidence" value="ECO:0007669"/>
    <property type="project" value="TreeGrafter"/>
</dbReference>
<dbReference type="Gene3D" id="3.40.1090.10">
    <property type="entry name" value="Cytosolic phospholipase A2 catalytic domain"/>
    <property type="match status" value="1"/>
</dbReference>
<evidence type="ECO:0000259" key="5">
    <source>
        <dbReference type="PROSITE" id="PS51635"/>
    </source>
</evidence>
<feature type="short sequence motif" description="DGA/G" evidence="4">
    <location>
        <begin position="202"/>
        <end position="204"/>
    </location>
</feature>
<evidence type="ECO:0000256" key="3">
    <source>
        <dbReference type="ARBA" id="ARBA00023098"/>
    </source>
</evidence>
<dbReference type="GO" id="GO:0046486">
    <property type="term" value="P:glycerolipid metabolic process"/>
    <property type="evidence" value="ECO:0007669"/>
    <property type="project" value="UniProtKB-ARBA"/>
</dbReference>
<organism evidence="6 7">
    <name type="scientific">Cylindrodendrum hubeiense</name>
    <dbReference type="NCBI Taxonomy" id="595255"/>
    <lineage>
        <taxon>Eukaryota</taxon>
        <taxon>Fungi</taxon>
        <taxon>Dikarya</taxon>
        <taxon>Ascomycota</taxon>
        <taxon>Pezizomycotina</taxon>
        <taxon>Sordariomycetes</taxon>
        <taxon>Hypocreomycetidae</taxon>
        <taxon>Hypocreales</taxon>
        <taxon>Nectriaceae</taxon>
        <taxon>Cylindrodendrum</taxon>
    </lineage>
</organism>
<feature type="domain" description="PNPLA" evidence="5">
    <location>
        <begin position="18"/>
        <end position="215"/>
    </location>
</feature>
<dbReference type="EMBL" id="JAANBB010000070">
    <property type="protein sequence ID" value="KAF7551887.1"/>
    <property type="molecule type" value="Genomic_DNA"/>
</dbReference>
<dbReference type="AlphaFoldDB" id="A0A9P5H8A2"/>
<dbReference type="GO" id="GO:0016020">
    <property type="term" value="C:membrane"/>
    <property type="evidence" value="ECO:0007669"/>
    <property type="project" value="TreeGrafter"/>
</dbReference>
<evidence type="ECO:0000313" key="7">
    <source>
        <dbReference type="Proteomes" id="UP000722485"/>
    </source>
</evidence>